<feature type="signal peptide" evidence="1">
    <location>
        <begin position="1"/>
        <end position="17"/>
    </location>
</feature>
<name>A0A913Z1C2_PATMI</name>
<protein>
    <submittedName>
        <fullName evidence="2">Uncharacterized protein</fullName>
    </submittedName>
</protein>
<dbReference type="RefSeq" id="XP_038045467.1">
    <property type="nucleotide sequence ID" value="XM_038189539.1"/>
</dbReference>
<dbReference type="EnsemblMetazoa" id="XM_038189539.1">
    <property type="protein sequence ID" value="XP_038045467.1"/>
    <property type="gene ID" value="LOC119720033"/>
</dbReference>
<dbReference type="GeneID" id="119720033"/>
<evidence type="ECO:0000256" key="1">
    <source>
        <dbReference type="SAM" id="SignalP"/>
    </source>
</evidence>
<evidence type="ECO:0000313" key="2">
    <source>
        <dbReference type="EnsemblMetazoa" id="XP_038045467.1"/>
    </source>
</evidence>
<keyword evidence="1" id="KW-0732">Signal</keyword>
<accession>A0A913Z1C2</accession>
<dbReference type="AlphaFoldDB" id="A0A913Z1C2"/>
<feature type="chain" id="PRO_5036926331" evidence="1">
    <location>
        <begin position="18"/>
        <end position="164"/>
    </location>
</feature>
<keyword evidence="3" id="KW-1185">Reference proteome</keyword>
<organism evidence="2 3">
    <name type="scientific">Patiria miniata</name>
    <name type="common">Bat star</name>
    <name type="synonym">Asterina miniata</name>
    <dbReference type="NCBI Taxonomy" id="46514"/>
    <lineage>
        <taxon>Eukaryota</taxon>
        <taxon>Metazoa</taxon>
        <taxon>Echinodermata</taxon>
        <taxon>Eleutherozoa</taxon>
        <taxon>Asterozoa</taxon>
        <taxon>Asteroidea</taxon>
        <taxon>Valvatacea</taxon>
        <taxon>Valvatida</taxon>
        <taxon>Asterinidae</taxon>
        <taxon>Patiria</taxon>
    </lineage>
</organism>
<sequence length="164" mass="18078">MLATALLCLMAVGGVNANYAEKNGLSSKGLSFSVMSLECGETHCAKCYVDPGSDGNVYLNTFEVTKKPNKYQLNVEGGTHDWMVEIVQEDRWEPFRVCRESTGADAGITWTWNMCFEDFTSSGLTIPEECGEPVALYYSSVIMNDDSILGQQVLFCTKTIGDLR</sequence>
<evidence type="ECO:0000313" key="3">
    <source>
        <dbReference type="Proteomes" id="UP000887568"/>
    </source>
</evidence>
<dbReference type="Proteomes" id="UP000887568">
    <property type="component" value="Unplaced"/>
</dbReference>
<reference evidence="2" key="1">
    <citation type="submission" date="2022-11" db="UniProtKB">
        <authorList>
            <consortium name="EnsemblMetazoa"/>
        </authorList>
    </citation>
    <scope>IDENTIFICATION</scope>
</reference>
<proteinExistence type="predicted"/>